<reference evidence="3" key="1">
    <citation type="submission" date="2016-10" db="EMBL/GenBank/DDBJ databases">
        <authorList>
            <person name="Varghese N."/>
            <person name="Submissions S."/>
        </authorList>
    </citation>
    <scope>NUCLEOTIDE SEQUENCE [LARGE SCALE GENOMIC DNA]</scope>
    <source>
        <strain evidence="3">DSM 22002</strain>
    </source>
</reference>
<gene>
    <name evidence="2" type="ORF">SAMN04489720_2583</name>
</gene>
<evidence type="ECO:0000256" key="1">
    <source>
        <dbReference type="SAM" id="Phobius"/>
    </source>
</evidence>
<evidence type="ECO:0008006" key="4">
    <source>
        <dbReference type="Google" id="ProtNLM"/>
    </source>
</evidence>
<dbReference type="STRING" id="399736.SAMN04489720_2583"/>
<keyword evidence="1" id="KW-0812">Transmembrane</keyword>
<feature type="transmembrane region" description="Helical" evidence="1">
    <location>
        <begin position="75"/>
        <end position="95"/>
    </location>
</feature>
<evidence type="ECO:0000313" key="2">
    <source>
        <dbReference type="EMBL" id="SDH84617.1"/>
    </source>
</evidence>
<feature type="transmembrane region" description="Helical" evidence="1">
    <location>
        <begin position="12"/>
        <end position="39"/>
    </location>
</feature>
<keyword evidence="3" id="KW-1185">Reference proteome</keyword>
<protein>
    <recommendedName>
        <fullName evidence="4">Integral membrane protein</fullName>
    </recommendedName>
</protein>
<organism evidence="2 3">
    <name type="scientific">Agrococcus jejuensis</name>
    <dbReference type="NCBI Taxonomy" id="399736"/>
    <lineage>
        <taxon>Bacteria</taxon>
        <taxon>Bacillati</taxon>
        <taxon>Actinomycetota</taxon>
        <taxon>Actinomycetes</taxon>
        <taxon>Micrococcales</taxon>
        <taxon>Microbacteriaceae</taxon>
        <taxon>Agrococcus</taxon>
    </lineage>
</organism>
<dbReference type="EMBL" id="LT629695">
    <property type="protein sequence ID" value="SDH84617.1"/>
    <property type="molecule type" value="Genomic_DNA"/>
</dbReference>
<dbReference type="Proteomes" id="UP000198822">
    <property type="component" value="Chromosome I"/>
</dbReference>
<accession>A0A1G8FRA1</accession>
<feature type="transmembrane region" description="Helical" evidence="1">
    <location>
        <begin position="101"/>
        <end position="120"/>
    </location>
</feature>
<keyword evidence="1" id="KW-1133">Transmembrane helix</keyword>
<evidence type="ECO:0000313" key="3">
    <source>
        <dbReference type="Proteomes" id="UP000198822"/>
    </source>
</evidence>
<sequence>MDAAMSERPRAAGILAIIVFLEAVAVLGVAIWSVVTVIGGEAREVTAGLFWGACLVGLSFFLLQAGRGVLDGRSWSRAAVVVWQVLQLGISFGTFNGAEGPVPLALAMFVPALAALIIVFRKPTREWLARERQEKLDGDAG</sequence>
<proteinExistence type="predicted"/>
<feature type="transmembrane region" description="Helical" evidence="1">
    <location>
        <begin position="45"/>
        <end position="63"/>
    </location>
</feature>
<dbReference type="AlphaFoldDB" id="A0A1G8FRA1"/>
<keyword evidence="1" id="KW-0472">Membrane</keyword>
<name>A0A1G8FRA1_9MICO</name>